<evidence type="ECO:0000313" key="3">
    <source>
        <dbReference type="Proteomes" id="UP000239388"/>
    </source>
</evidence>
<proteinExistence type="predicted"/>
<protein>
    <submittedName>
        <fullName evidence="2">Uncharacterized protein</fullName>
    </submittedName>
</protein>
<keyword evidence="1" id="KW-0812">Transmembrane</keyword>
<gene>
    <name evidence="2" type="ORF">C5Y98_17450</name>
</gene>
<dbReference type="AlphaFoldDB" id="A0A2S8FP92"/>
<reference evidence="2 3" key="1">
    <citation type="submission" date="2018-02" db="EMBL/GenBank/DDBJ databases">
        <title>Comparative genomes isolates from brazilian mangrove.</title>
        <authorList>
            <person name="Araujo J.E."/>
            <person name="Taketani R.G."/>
            <person name="Silva M.C.P."/>
            <person name="Loureco M.V."/>
            <person name="Andreote F.D."/>
        </authorList>
    </citation>
    <scope>NUCLEOTIDE SEQUENCE [LARGE SCALE GENOMIC DNA]</scope>
    <source>
        <strain evidence="2 3">NAP PRIS-MGV</strain>
    </source>
</reference>
<feature type="transmembrane region" description="Helical" evidence="1">
    <location>
        <begin position="160"/>
        <end position="180"/>
    </location>
</feature>
<name>A0A2S8FP92_9BACT</name>
<dbReference type="RefSeq" id="WP_105355905.1">
    <property type="nucleotide sequence ID" value="NZ_PUIB01000017.1"/>
</dbReference>
<evidence type="ECO:0000256" key="1">
    <source>
        <dbReference type="SAM" id="Phobius"/>
    </source>
</evidence>
<feature type="transmembrane region" description="Helical" evidence="1">
    <location>
        <begin position="68"/>
        <end position="90"/>
    </location>
</feature>
<dbReference type="OrthoDB" id="678065at2"/>
<sequence length="201" mass="22400">MWLIRFLVPHIRLADLPLMFSIAVLGGLIAGGYGIAHDQVTYSISPEYFTKMKFDQFHHANFGWGDRVFAGTIGFLATWWAGMLAAWLLARRLIPNQPRQVALRQIGLGIGCIFVCVILFGLGGYLYGLWRGPDADYSHWQGLLRVLEIDDQWAFIRVAYIHNAGYMGVLLGLIVALALIRPRKPHPTPVETSDSAASASF</sequence>
<organism evidence="2 3">
    <name type="scientific">Blastopirellula marina</name>
    <dbReference type="NCBI Taxonomy" id="124"/>
    <lineage>
        <taxon>Bacteria</taxon>
        <taxon>Pseudomonadati</taxon>
        <taxon>Planctomycetota</taxon>
        <taxon>Planctomycetia</taxon>
        <taxon>Pirellulales</taxon>
        <taxon>Pirellulaceae</taxon>
        <taxon>Blastopirellula</taxon>
    </lineage>
</organism>
<evidence type="ECO:0000313" key="2">
    <source>
        <dbReference type="EMBL" id="PQO33999.1"/>
    </source>
</evidence>
<keyword evidence="1" id="KW-0472">Membrane</keyword>
<keyword evidence="1" id="KW-1133">Transmembrane helix</keyword>
<dbReference type="Proteomes" id="UP000239388">
    <property type="component" value="Unassembled WGS sequence"/>
</dbReference>
<dbReference type="EMBL" id="PUIB01000017">
    <property type="protein sequence ID" value="PQO33999.1"/>
    <property type="molecule type" value="Genomic_DNA"/>
</dbReference>
<comment type="caution">
    <text evidence="2">The sequence shown here is derived from an EMBL/GenBank/DDBJ whole genome shotgun (WGS) entry which is preliminary data.</text>
</comment>
<feature type="transmembrane region" description="Helical" evidence="1">
    <location>
        <begin position="102"/>
        <end position="127"/>
    </location>
</feature>
<feature type="transmembrane region" description="Helical" evidence="1">
    <location>
        <begin position="12"/>
        <end position="36"/>
    </location>
</feature>
<accession>A0A2S8FP92</accession>